<dbReference type="HOGENOM" id="CLU_1375327_0_0_1"/>
<dbReference type="SUPFAM" id="SSF56801">
    <property type="entry name" value="Acetyl-CoA synthetase-like"/>
    <property type="match status" value="1"/>
</dbReference>
<dbReference type="Gramene" id="ERN00789">
    <property type="protein sequence ID" value="ERN00789"/>
    <property type="gene ID" value="AMTR_s00217p00013520"/>
</dbReference>
<dbReference type="PANTHER" id="PTHR44378:SF1">
    <property type="entry name" value="ACYL-ACTIVATING ENZYME 18, PEROXISOMAL-RELATED"/>
    <property type="match status" value="1"/>
</dbReference>
<dbReference type="STRING" id="13333.W1NZK9"/>
<organism evidence="1 2">
    <name type="scientific">Amborella trichopoda</name>
    <dbReference type="NCBI Taxonomy" id="13333"/>
    <lineage>
        <taxon>Eukaryota</taxon>
        <taxon>Viridiplantae</taxon>
        <taxon>Streptophyta</taxon>
        <taxon>Embryophyta</taxon>
        <taxon>Tracheophyta</taxon>
        <taxon>Spermatophyta</taxon>
        <taxon>Magnoliopsida</taxon>
        <taxon>Amborellales</taxon>
        <taxon>Amborellaceae</taxon>
        <taxon>Amborella</taxon>
    </lineage>
</organism>
<proteinExistence type="predicted"/>
<reference evidence="2" key="1">
    <citation type="journal article" date="2013" name="Science">
        <title>The Amborella genome and the evolution of flowering plants.</title>
        <authorList>
            <consortium name="Amborella Genome Project"/>
        </authorList>
    </citation>
    <scope>NUCLEOTIDE SEQUENCE [LARGE SCALE GENOMIC DNA]</scope>
</reference>
<dbReference type="PANTHER" id="PTHR44378">
    <property type="entry name" value="ACYL-ACTIVATING ENZYME 17, PEROXISOMAL-RELATED"/>
    <property type="match status" value="1"/>
</dbReference>
<evidence type="ECO:0008006" key="3">
    <source>
        <dbReference type="Google" id="ProtNLM"/>
    </source>
</evidence>
<feature type="non-terminal residue" evidence="1">
    <location>
        <position position="199"/>
    </location>
</feature>
<dbReference type="EMBL" id="KI394806">
    <property type="protein sequence ID" value="ERN00789.1"/>
    <property type="molecule type" value="Genomic_DNA"/>
</dbReference>
<evidence type="ECO:0000313" key="1">
    <source>
        <dbReference type="EMBL" id="ERN00789.1"/>
    </source>
</evidence>
<dbReference type="Proteomes" id="UP000017836">
    <property type="component" value="Unassembled WGS sequence"/>
</dbReference>
<gene>
    <name evidence="1" type="ORF">AMTR_s00217p00013520</name>
</gene>
<dbReference type="AlphaFoldDB" id="W1NZK9"/>
<evidence type="ECO:0000313" key="2">
    <source>
        <dbReference type="Proteomes" id="UP000017836"/>
    </source>
</evidence>
<accession>W1NZK9</accession>
<sequence>MNNATLSFCSCAFQDYILRGQRKLPLYRHLTLLTLLFHIKLRKQDMTWHEFLSLAYHYPRPDYYSPVYSSPESVTNILFSSGTTGHLLLLEKPLMLMMIYGYHLELVTDLLLNAVEELNFASSYIQGSILQLQALATFSTPSISTGFVILDEHGIPYPGDQLCEGEVGLNPVYMRATDRLLNADHEDVYFKGMPFYKGM</sequence>
<name>W1NZK9_AMBTC</name>
<protein>
    <recommendedName>
        <fullName evidence="3">AMP-dependent synthetase/ligase domain-containing protein</fullName>
    </recommendedName>
</protein>
<dbReference type="eggNOG" id="KOG1175">
    <property type="taxonomic scope" value="Eukaryota"/>
</dbReference>
<keyword evidence="2" id="KW-1185">Reference proteome</keyword>